<evidence type="ECO:0008006" key="5">
    <source>
        <dbReference type="Google" id="ProtNLM"/>
    </source>
</evidence>
<dbReference type="SUPFAM" id="SSF52058">
    <property type="entry name" value="L domain-like"/>
    <property type="match status" value="1"/>
</dbReference>
<sequence>SHFTIKAIRDSTSTVTLASLVRLDAGNNYITSMVEGNQGQVLMPKLIELSLMTNKLDDSGLEGLKDTPYLQTLDISSNQLKNIPLLLTDLEQLERLDIRGNQLHTLPYELGKLTRLKAIQCEGNPMRSFTSMSQTQLIESLLEELSRQLTQKVNLSERLDLSHKELTNIPSEYLEFKQEVPGTLLLNHNQFITFPIIPLTKISDFIVTLVLDHNRLTSFNLSLEGVVFAHLKTLKLNNNRIKSLECNPNTASFPRLEELSLNYNALTTLSDDLPKVLPSLKILLASSNKLDNLTDACFGQGLEILDISNNDIGYLPPGLSRIQSLKELVVFGNRFRVPRPAVVEQGTKTILEFLKRRYQASNE</sequence>
<dbReference type="Proteomes" id="UP000253551">
    <property type="component" value="Unassembled WGS sequence"/>
</dbReference>
<dbReference type="EMBL" id="PJQM01007220">
    <property type="protein sequence ID" value="RCH78475.1"/>
    <property type="molecule type" value="Genomic_DNA"/>
</dbReference>
<evidence type="ECO:0000256" key="2">
    <source>
        <dbReference type="ARBA" id="ARBA00022737"/>
    </source>
</evidence>
<name>A0A367ILB8_RHIST</name>
<organism evidence="3 4">
    <name type="scientific">Rhizopus stolonifer</name>
    <name type="common">Rhizopus nigricans</name>
    <dbReference type="NCBI Taxonomy" id="4846"/>
    <lineage>
        <taxon>Eukaryota</taxon>
        <taxon>Fungi</taxon>
        <taxon>Fungi incertae sedis</taxon>
        <taxon>Mucoromycota</taxon>
        <taxon>Mucoromycotina</taxon>
        <taxon>Mucoromycetes</taxon>
        <taxon>Mucorales</taxon>
        <taxon>Mucorineae</taxon>
        <taxon>Rhizopodaceae</taxon>
        <taxon>Rhizopus</taxon>
    </lineage>
</organism>
<dbReference type="STRING" id="4846.A0A367ILB8"/>
<keyword evidence="2" id="KW-0677">Repeat</keyword>
<dbReference type="SMART" id="SM00369">
    <property type="entry name" value="LRR_TYP"/>
    <property type="match status" value="6"/>
</dbReference>
<keyword evidence="4" id="KW-1185">Reference proteome</keyword>
<proteinExistence type="predicted"/>
<dbReference type="Pfam" id="PF13855">
    <property type="entry name" value="LRR_8"/>
    <property type="match status" value="2"/>
</dbReference>
<dbReference type="SMART" id="SM00364">
    <property type="entry name" value="LRR_BAC"/>
    <property type="match status" value="5"/>
</dbReference>
<accession>A0A367ILB8</accession>
<evidence type="ECO:0000313" key="4">
    <source>
        <dbReference type="Proteomes" id="UP000253551"/>
    </source>
</evidence>
<dbReference type="Gene3D" id="3.80.10.10">
    <property type="entry name" value="Ribonuclease Inhibitor"/>
    <property type="match status" value="2"/>
</dbReference>
<dbReference type="PANTHER" id="PTHR48051">
    <property type="match status" value="1"/>
</dbReference>
<dbReference type="InterPro" id="IPR050216">
    <property type="entry name" value="LRR_domain-containing"/>
</dbReference>
<reference evidence="3 4" key="1">
    <citation type="journal article" date="2018" name="G3 (Bethesda)">
        <title>Phylogenetic and Phylogenomic Definition of Rhizopus Species.</title>
        <authorList>
            <person name="Gryganskyi A.P."/>
            <person name="Golan J."/>
            <person name="Dolatabadi S."/>
            <person name="Mondo S."/>
            <person name="Robb S."/>
            <person name="Idnurm A."/>
            <person name="Muszewska A."/>
            <person name="Steczkiewicz K."/>
            <person name="Masonjones S."/>
            <person name="Liao H.L."/>
            <person name="Gajdeczka M.T."/>
            <person name="Anike F."/>
            <person name="Vuek A."/>
            <person name="Anishchenko I.M."/>
            <person name="Voigt K."/>
            <person name="de Hoog G.S."/>
            <person name="Smith M.E."/>
            <person name="Heitman J."/>
            <person name="Vilgalys R."/>
            <person name="Stajich J.E."/>
        </authorList>
    </citation>
    <scope>NUCLEOTIDE SEQUENCE [LARGE SCALE GENOMIC DNA]</scope>
    <source>
        <strain evidence="3 4">LSU 92-RS-03</strain>
    </source>
</reference>
<dbReference type="PROSITE" id="PS51450">
    <property type="entry name" value="LRR"/>
    <property type="match status" value="2"/>
</dbReference>
<dbReference type="InterPro" id="IPR032675">
    <property type="entry name" value="LRR_dom_sf"/>
</dbReference>
<dbReference type="InterPro" id="IPR003591">
    <property type="entry name" value="Leu-rich_rpt_typical-subtyp"/>
</dbReference>
<comment type="caution">
    <text evidence="3">The sequence shown here is derived from an EMBL/GenBank/DDBJ whole genome shotgun (WGS) entry which is preliminary data.</text>
</comment>
<gene>
    <name evidence="3" type="ORF">CU098_001462</name>
</gene>
<dbReference type="InterPro" id="IPR001611">
    <property type="entry name" value="Leu-rich_rpt"/>
</dbReference>
<keyword evidence="1" id="KW-0433">Leucine-rich repeat</keyword>
<protein>
    <recommendedName>
        <fullName evidence="5">Leucine-rich repeat-containing protein 40</fullName>
    </recommendedName>
</protein>
<dbReference type="GO" id="GO:0005737">
    <property type="term" value="C:cytoplasm"/>
    <property type="evidence" value="ECO:0007669"/>
    <property type="project" value="TreeGrafter"/>
</dbReference>
<feature type="non-terminal residue" evidence="3">
    <location>
        <position position="1"/>
    </location>
</feature>
<dbReference type="PANTHER" id="PTHR48051:SF62">
    <property type="entry name" value="LEUCINE-RICH REPEAT-CONTAINING PROTEIN 57"/>
    <property type="match status" value="1"/>
</dbReference>
<dbReference type="Pfam" id="PF00560">
    <property type="entry name" value="LRR_1"/>
    <property type="match status" value="1"/>
</dbReference>
<dbReference type="AlphaFoldDB" id="A0A367ILB8"/>
<evidence type="ECO:0000256" key="1">
    <source>
        <dbReference type="ARBA" id="ARBA00022614"/>
    </source>
</evidence>
<dbReference type="OrthoDB" id="660555at2759"/>
<evidence type="ECO:0000313" key="3">
    <source>
        <dbReference type="EMBL" id="RCH78475.1"/>
    </source>
</evidence>